<gene>
    <name evidence="1" type="ORF">KSP40_PGU022001</name>
</gene>
<proteinExistence type="predicted"/>
<comment type="caution">
    <text evidence="1">The sequence shown here is derived from an EMBL/GenBank/DDBJ whole genome shotgun (WGS) entry which is preliminary data.</text>
</comment>
<dbReference type="EMBL" id="JBBWWR010000004">
    <property type="protein sequence ID" value="KAK8968248.1"/>
    <property type="molecule type" value="Genomic_DNA"/>
</dbReference>
<keyword evidence="2" id="KW-1185">Reference proteome</keyword>
<accession>A0ABR2MVN1</accession>
<dbReference type="Proteomes" id="UP001412067">
    <property type="component" value="Unassembled WGS sequence"/>
</dbReference>
<evidence type="ECO:0000313" key="2">
    <source>
        <dbReference type="Proteomes" id="UP001412067"/>
    </source>
</evidence>
<organism evidence="1 2">
    <name type="scientific">Platanthera guangdongensis</name>
    <dbReference type="NCBI Taxonomy" id="2320717"/>
    <lineage>
        <taxon>Eukaryota</taxon>
        <taxon>Viridiplantae</taxon>
        <taxon>Streptophyta</taxon>
        <taxon>Embryophyta</taxon>
        <taxon>Tracheophyta</taxon>
        <taxon>Spermatophyta</taxon>
        <taxon>Magnoliopsida</taxon>
        <taxon>Liliopsida</taxon>
        <taxon>Asparagales</taxon>
        <taxon>Orchidaceae</taxon>
        <taxon>Orchidoideae</taxon>
        <taxon>Orchideae</taxon>
        <taxon>Orchidinae</taxon>
        <taxon>Platanthera</taxon>
    </lineage>
</organism>
<name>A0ABR2MVN1_9ASPA</name>
<reference evidence="1 2" key="1">
    <citation type="journal article" date="2022" name="Nat. Plants">
        <title>Genomes of leafy and leafless Platanthera orchids illuminate the evolution of mycoheterotrophy.</title>
        <authorList>
            <person name="Li M.H."/>
            <person name="Liu K.W."/>
            <person name="Li Z."/>
            <person name="Lu H.C."/>
            <person name="Ye Q.L."/>
            <person name="Zhang D."/>
            <person name="Wang J.Y."/>
            <person name="Li Y.F."/>
            <person name="Zhong Z.M."/>
            <person name="Liu X."/>
            <person name="Yu X."/>
            <person name="Liu D.K."/>
            <person name="Tu X.D."/>
            <person name="Liu B."/>
            <person name="Hao Y."/>
            <person name="Liao X.Y."/>
            <person name="Jiang Y.T."/>
            <person name="Sun W.H."/>
            <person name="Chen J."/>
            <person name="Chen Y.Q."/>
            <person name="Ai Y."/>
            <person name="Zhai J.W."/>
            <person name="Wu S.S."/>
            <person name="Zhou Z."/>
            <person name="Hsiao Y.Y."/>
            <person name="Wu W.L."/>
            <person name="Chen Y.Y."/>
            <person name="Lin Y.F."/>
            <person name="Hsu J.L."/>
            <person name="Li C.Y."/>
            <person name="Wang Z.W."/>
            <person name="Zhao X."/>
            <person name="Zhong W.Y."/>
            <person name="Ma X.K."/>
            <person name="Ma L."/>
            <person name="Huang J."/>
            <person name="Chen G.Z."/>
            <person name="Huang M.Z."/>
            <person name="Huang L."/>
            <person name="Peng D.H."/>
            <person name="Luo Y.B."/>
            <person name="Zou S.Q."/>
            <person name="Chen S.P."/>
            <person name="Lan S."/>
            <person name="Tsai W.C."/>
            <person name="Van de Peer Y."/>
            <person name="Liu Z.J."/>
        </authorList>
    </citation>
    <scope>NUCLEOTIDE SEQUENCE [LARGE SCALE GENOMIC DNA]</scope>
    <source>
        <strain evidence="1">Lor288</strain>
    </source>
</reference>
<sequence>MAALLASKALPPLLPVGGGFRQKRSLAVAASLSRICKSPATRRRGFDNGASVLACSTSFPFKGRAGWGRREASASLFSSGGNPAGAVGDAALLRCRHSCFRACDSVHLLLVKLSLSSHMVQHLHDFSANVSAITLSKDFDANVPVFVLIFIFRQ</sequence>
<protein>
    <submittedName>
        <fullName evidence="1">Uncharacterized protein</fullName>
    </submittedName>
</protein>
<evidence type="ECO:0000313" key="1">
    <source>
        <dbReference type="EMBL" id="KAK8968248.1"/>
    </source>
</evidence>